<dbReference type="PANTHER" id="PTHR48108">
    <property type="entry name" value="CBS DOMAIN-CONTAINING PROTEIN CBSX2, CHLOROPLASTIC"/>
    <property type="match status" value="1"/>
</dbReference>
<evidence type="ECO:0000256" key="1">
    <source>
        <dbReference type="ARBA" id="ARBA00022737"/>
    </source>
</evidence>
<dbReference type="AlphaFoldDB" id="A0A1F5YBP0"/>
<dbReference type="InterPro" id="IPR000644">
    <property type="entry name" value="CBS_dom"/>
</dbReference>
<protein>
    <recommendedName>
        <fullName evidence="3">CBS domain-containing protein</fullName>
    </recommendedName>
</protein>
<sequence>MKLVSLLVDRLIAISAEISPVAEVVSELLGMVISDQDLDRSRAVLLEKLNPQTRRGGLNVGGKVSLFHLAIPEIGDSRLAVKAMGGEGGSLLFFLSTPRPSPKFYLQVAGALRAMAADKDLLGRVKGARAPRQFRRVLDHSGIVLNLRIEVGDVMSRDLPAIDSEEKLSTVIEQMVLRDRGGIVVTDPSQKVLGVITEFDLVGIFLPELMATLGESDQRDGEPRPQDDIGERFRVKDFMSRSVMCVSEDTPITEVATLMVNKNVRRLPVVQEGKLVVVISLRDIIREILRSWFV</sequence>
<reference evidence="4 5" key="1">
    <citation type="journal article" date="2016" name="Nat. Commun.">
        <title>Thousands of microbial genomes shed light on interconnected biogeochemical processes in an aquifer system.</title>
        <authorList>
            <person name="Anantharaman K."/>
            <person name="Brown C.T."/>
            <person name="Hug L.A."/>
            <person name="Sharon I."/>
            <person name="Castelle C.J."/>
            <person name="Probst A.J."/>
            <person name="Thomas B.C."/>
            <person name="Singh A."/>
            <person name="Wilkins M.J."/>
            <person name="Karaoz U."/>
            <person name="Brodie E.L."/>
            <person name="Williams K.H."/>
            <person name="Hubbard S.S."/>
            <person name="Banfield J.F."/>
        </authorList>
    </citation>
    <scope>NUCLEOTIDE SEQUENCE [LARGE SCALE GENOMIC DNA]</scope>
</reference>
<proteinExistence type="predicted"/>
<organism evidence="4 5">
    <name type="scientific">Candidatus Glassbacteria bacterium RBG_16_58_8</name>
    <dbReference type="NCBI Taxonomy" id="1817866"/>
    <lineage>
        <taxon>Bacteria</taxon>
        <taxon>Candidatus Glassiibacteriota</taxon>
    </lineage>
</organism>
<evidence type="ECO:0000256" key="2">
    <source>
        <dbReference type="PROSITE-ProRule" id="PRU00703"/>
    </source>
</evidence>
<feature type="domain" description="CBS" evidence="3">
    <location>
        <begin position="155"/>
        <end position="212"/>
    </location>
</feature>
<dbReference type="SMART" id="SM00116">
    <property type="entry name" value="CBS"/>
    <property type="match status" value="2"/>
</dbReference>
<accession>A0A1F5YBP0</accession>
<dbReference type="SUPFAM" id="SSF54631">
    <property type="entry name" value="CBS-domain pair"/>
    <property type="match status" value="1"/>
</dbReference>
<dbReference type="Pfam" id="PF00571">
    <property type="entry name" value="CBS"/>
    <property type="match status" value="2"/>
</dbReference>
<dbReference type="Proteomes" id="UP000179034">
    <property type="component" value="Unassembled WGS sequence"/>
</dbReference>
<gene>
    <name evidence="4" type="ORF">A2Z06_00965</name>
</gene>
<keyword evidence="1" id="KW-0677">Repeat</keyword>
<keyword evidence="2" id="KW-0129">CBS domain</keyword>
<dbReference type="EMBL" id="MFIW01000078">
    <property type="protein sequence ID" value="OGF97583.1"/>
    <property type="molecule type" value="Genomic_DNA"/>
</dbReference>
<feature type="domain" description="CBS" evidence="3">
    <location>
        <begin position="239"/>
        <end position="294"/>
    </location>
</feature>
<evidence type="ECO:0000259" key="3">
    <source>
        <dbReference type="PROSITE" id="PS51371"/>
    </source>
</evidence>
<evidence type="ECO:0000313" key="4">
    <source>
        <dbReference type="EMBL" id="OGF97583.1"/>
    </source>
</evidence>
<dbReference type="InterPro" id="IPR051462">
    <property type="entry name" value="CBS_domain-containing"/>
</dbReference>
<comment type="caution">
    <text evidence="4">The sequence shown here is derived from an EMBL/GenBank/DDBJ whole genome shotgun (WGS) entry which is preliminary data.</text>
</comment>
<dbReference type="InterPro" id="IPR046342">
    <property type="entry name" value="CBS_dom_sf"/>
</dbReference>
<name>A0A1F5YBP0_9BACT</name>
<dbReference type="Gene3D" id="3.10.580.10">
    <property type="entry name" value="CBS-domain"/>
    <property type="match status" value="1"/>
</dbReference>
<dbReference type="PROSITE" id="PS51371">
    <property type="entry name" value="CBS"/>
    <property type="match status" value="2"/>
</dbReference>
<evidence type="ECO:0000313" key="5">
    <source>
        <dbReference type="Proteomes" id="UP000179034"/>
    </source>
</evidence>
<dbReference type="PANTHER" id="PTHR48108:SF26">
    <property type="entry name" value="CBS DOMAIN-CONTAINING PROTEIN DDB_G0289609"/>
    <property type="match status" value="1"/>
</dbReference>